<evidence type="ECO:0000256" key="1">
    <source>
        <dbReference type="ARBA" id="ARBA00004613"/>
    </source>
</evidence>
<accession>A0A3Q1F139</accession>
<sequence length="306" mass="34078">NRNLNQVNMSEQEFEGGGPRCLLPPAWKIGDVEPMKGAMGRVTVVALLQAIMVSDGFLLNRMDGLHQQLESEGLKNVTYMVVNHQGVQAQRLHTMMAQRLSENITLYKQDEQQPDVWQTLRGDKDDFLIYDRCGRLTHHISLPYSIIGQGHIEGAIRDAYCQRTCGECAYESAEIPEECKQKSDAQPGTSAVDDTGHGHGHDHGHGHHHGHHHGHGHHHHGADQGFHPRGFGHGHDHNHGQHQGHHDAGHGSDNVQTQSQHNIGAQGHQQDSRMSQMQHHFDLAQIPHVVHMQQMPHDAHGAPARP</sequence>
<dbReference type="Pfam" id="PF04592">
    <property type="entry name" value="SelP_N"/>
    <property type="match status" value="1"/>
</dbReference>
<dbReference type="STRING" id="80966.ENSAPOP00000009782"/>
<evidence type="ECO:0000259" key="7">
    <source>
        <dbReference type="Pfam" id="PF04592"/>
    </source>
</evidence>
<comment type="subcellular location">
    <subcellularLocation>
        <location evidence="1">Secreted</location>
    </subcellularLocation>
</comment>
<reference evidence="8" key="2">
    <citation type="submission" date="2025-09" db="UniProtKB">
        <authorList>
            <consortium name="Ensembl"/>
        </authorList>
    </citation>
    <scope>IDENTIFICATION</scope>
</reference>
<dbReference type="AlphaFoldDB" id="A0A3Q1F139"/>
<reference evidence="8" key="1">
    <citation type="submission" date="2025-08" db="UniProtKB">
        <authorList>
            <consortium name="Ensembl"/>
        </authorList>
    </citation>
    <scope>IDENTIFICATION</scope>
</reference>
<dbReference type="PANTHER" id="PTHR10105:SF3">
    <property type="entry name" value="SELENOPROTEIN P"/>
    <property type="match status" value="1"/>
</dbReference>
<keyword evidence="5" id="KW-0325">Glycoprotein</keyword>
<feature type="compositionally biased region" description="Basic and acidic residues" evidence="6">
    <location>
        <begin position="233"/>
        <end position="250"/>
    </location>
</feature>
<dbReference type="GO" id="GO:0008430">
    <property type="term" value="F:selenium binding"/>
    <property type="evidence" value="ECO:0007669"/>
    <property type="project" value="InterPro"/>
</dbReference>
<evidence type="ECO:0000256" key="3">
    <source>
        <dbReference type="ARBA" id="ARBA00022729"/>
    </source>
</evidence>
<dbReference type="Ensembl" id="ENSAPOT00000000972.1">
    <property type="protein sequence ID" value="ENSAPOP00000009782.1"/>
    <property type="gene ID" value="ENSAPOG00000012136.1"/>
</dbReference>
<dbReference type="GO" id="GO:0001887">
    <property type="term" value="P:selenium compound metabolic process"/>
    <property type="evidence" value="ECO:0007669"/>
    <property type="project" value="TreeGrafter"/>
</dbReference>
<feature type="compositionally biased region" description="Basic residues" evidence="6">
    <location>
        <begin position="204"/>
        <end position="220"/>
    </location>
</feature>
<name>A0A3Q1F139_9TELE</name>
<organism evidence="8 9">
    <name type="scientific">Acanthochromis polyacanthus</name>
    <name type="common">spiny chromis</name>
    <dbReference type="NCBI Taxonomy" id="80966"/>
    <lineage>
        <taxon>Eukaryota</taxon>
        <taxon>Metazoa</taxon>
        <taxon>Chordata</taxon>
        <taxon>Craniata</taxon>
        <taxon>Vertebrata</taxon>
        <taxon>Euteleostomi</taxon>
        <taxon>Actinopterygii</taxon>
        <taxon>Neopterygii</taxon>
        <taxon>Teleostei</taxon>
        <taxon>Neoteleostei</taxon>
        <taxon>Acanthomorphata</taxon>
        <taxon>Ovalentaria</taxon>
        <taxon>Pomacentridae</taxon>
        <taxon>Acanthochromis</taxon>
    </lineage>
</organism>
<protein>
    <submittedName>
        <fullName evidence="8">Selenoprotein P</fullName>
    </submittedName>
</protein>
<evidence type="ECO:0000256" key="6">
    <source>
        <dbReference type="SAM" id="MobiDB-lite"/>
    </source>
</evidence>
<keyword evidence="2" id="KW-0964">Secreted</keyword>
<feature type="compositionally biased region" description="Basic and acidic residues" evidence="6">
    <location>
        <begin position="194"/>
        <end position="203"/>
    </location>
</feature>
<dbReference type="InterPro" id="IPR037941">
    <property type="entry name" value="SeP"/>
</dbReference>
<proteinExistence type="predicted"/>
<feature type="region of interest" description="Disordered" evidence="6">
    <location>
        <begin position="179"/>
        <end position="277"/>
    </location>
</feature>
<keyword evidence="3" id="KW-0732">Signal</keyword>
<dbReference type="InterPro" id="IPR007671">
    <property type="entry name" value="Selenoprotein-P_N"/>
</dbReference>
<evidence type="ECO:0000313" key="9">
    <source>
        <dbReference type="Proteomes" id="UP000257200"/>
    </source>
</evidence>
<feature type="domain" description="Selenoprotein P N-terminal" evidence="7">
    <location>
        <begin position="16"/>
        <end position="224"/>
    </location>
</feature>
<dbReference type="InParanoid" id="A0A3Q1F139"/>
<feature type="compositionally biased region" description="Polar residues" evidence="6">
    <location>
        <begin position="253"/>
        <end position="277"/>
    </location>
</feature>
<evidence type="ECO:0000256" key="2">
    <source>
        <dbReference type="ARBA" id="ARBA00022525"/>
    </source>
</evidence>
<keyword evidence="4" id="KW-0712">Selenocysteine</keyword>
<dbReference type="GO" id="GO:0005576">
    <property type="term" value="C:extracellular region"/>
    <property type="evidence" value="ECO:0007669"/>
    <property type="project" value="UniProtKB-SubCell"/>
</dbReference>
<evidence type="ECO:0000256" key="4">
    <source>
        <dbReference type="ARBA" id="ARBA00022933"/>
    </source>
</evidence>
<evidence type="ECO:0000256" key="5">
    <source>
        <dbReference type="ARBA" id="ARBA00023180"/>
    </source>
</evidence>
<keyword evidence="9" id="KW-1185">Reference proteome</keyword>
<dbReference type="GeneTree" id="ENSGT00510000049326"/>
<dbReference type="PANTHER" id="PTHR10105">
    <property type="entry name" value="SELENOPROTEIN P"/>
    <property type="match status" value="1"/>
</dbReference>
<evidence type="ECO:0000313" key="8">
    <source>
        <dbReference type="Ensembl" id="ENSAPOP00000009782.1"/>
    </source>
</evidence>
<dbReference type="Proteomes" id="UP000257200">
    <property type="component" value="Unplaced"/>
</dbReference>